<feature type="domain" description="FecR protein" evidence="2">
    <location>
        <begin position="178"/>
        <end position="272"/>
    </location>
</feature>
<evidence type="ECO:0000256" key="1">
    <source>
        <dbReference type="SAM" id="Phobius"/>
    </source>
</evidence>
<dbReference type="InterPro" id="IPR006860">
    <property type="entry name" value="FecR"/>
</dbReference>
<dbReference type="PIRSF" id="PIRSF018266">
    <property type="entry name" value="FecR"/>
    <property type="match status" value="1"/>
</dbReference>
<keyword evidence="1" id="KW-0472">Membrane</keyword>
<evidence type="ECO:0000313" key="4">
    <source>
        <dbReference type="EMBL" id="QNR85327.1"/>
    </source>
</evidence>
<dbReference type="Proteomes" id="UP000516439">
    <property type="component" value="Chromosome"/>
</dbReference>
<reference evidence="4 5" key="1">
    <citation type="submission" date="2020-09" db="EMBL/GenBank/DDBJ databases">
        <title>Pedobacter sp. SW-16 isolated from soil near Yeocheon.</title>
        <authorList>
            <person name="Im H.S."/>
            <person name="Joung Y."/>
            <person name="Lee S.-S."/>
        </authorList>
    </citation>
    <scope>NUCLEOTIDE SEQUENCE [LARGE SCALE GENOMIC DNA]</scope>
    <source>
        <strain evidence="4 5">SW-16</strain>
    </source>
</reference>
<keyword evidence="1" id="KW-0812">Transmembrane</keyword>
<accession>A0ABX6TIH5</accession>
<gene>
    <name evidence="4" type="ORF">H9N25_02230</name>
</gene>
<dbReference type="RefSeq" id="WP_190327809.1">
    <property type="nucleotide sequence ID" value="NZ_CP061171.1"/>
</dbReference>
<organism evidence="4 5">
    <name type="scientific">Pedobacter riviphilus</name>
    <dbReference type="NCBI Taxonomy" id="2766984"/>
    <lineage>
        <taxon>Bacteria</taxon>
        <taxon>Pseudomonadati</taxon>
        <taxon>Bacteroidota</taxon>
        <taxon>Sphingobacteriia</taxon>
        <taxon>Sphingobacteriales</taxon>
        <taxon>Sphingobacteriaceae</taxon>
        <taxon>Pedobacter</taxon>
    </lineage>
</organism>
<dbReference type="PANTHER" id="PTHR30273">
    <property type="entry name" value="PERIPLASMIC SIGNAL SENSOR AND SIGMA FACTOR ACTIVATOR FECR-RELATED"/>
    <property type="match status" value="1"/>
</dbReference>
<proteinExistence type="predicted"/>
<evidence type="ECO:0000259" key="3">
    <source>
        <dbReference type="Pfam" id="PF16344"/>
    </source>
</evidence>
<dbReference type="InterPro" id="IPR032508">
    <property type="entry name" value="FecR_C"/>
</dbReference>
<dbReference type="Gene3D" id="2.60.120.1440">
    <property type="match status" value="1"/>
</dbReference>
<protein>
    <submittedName>
        <fullName evidence="4">FecR family protein</fullName>
    </submittedName>
</protein>
<dbReference type="Pfam" id="PF16344">
    <property type="entry name" value="FecR_C"/>
    <property type="match status" value="1"/>
</dbReference>
<dbReference type="Gene3D" id="3.55.50.30">
    <property type="match status" value="1"/>
</dbReference>
<feature type="transmembrane region" description="Helical" evidence="1">
    <location>
        <begin position="77"/>
        <end position="96"/>
    </location>
</feature>
<dbReference type="PANTHER" id="PTHR30273:SF2">
    <property type="entry name" value="PROTEIN FECR"/>
    <property type="match status" value="1"/>
</dbReference>
<evidence type="ECO:0000313" key="5">
    <source>
        <dbReference type="Proteomes" id="UP000516439"/>
    </source>
</evidence>
<feature type="domain" description="Protein FecR C-terminal" evidence="3">
    <location>
        <begin position="316"/>
        <end position="383"/>
    </location>
</feature>
<keyword evidence="1" id="KW-1133">Transmembrane helix</keyword>
<sequence length="385" mass="42987">MERQRYLNLLEKYLAGKSTRKEEALLDEYYKRLEAMSDVSLSDEQEHALKASILEKIASRIDLPEEQPKQTLKRSYWTWYAAASILIMIAVGSFFIRRDKKTEIVSQVPNAAKQDIRPGSNKAVLTLSNGAQIVLSDPHAGVLAKEGATEIIKKENGELVYNLGDKATGQSTQPVYNTITVPRGGQYQLVLSDGSKVLLNAASSLTYPAEFNGRYRNVELKGEGYFEVAKNTSRPFIVKANDVEVRVLGTHFNISAYGDDADITTTLIEGSVSMNKGKQTKLLAPGQQGISAYTNSEISVQHANIEQVMGWVKGNFVFKDLNIKEVMKIASRWYDIEVEYRGNVQSKKFGGTTSRFSNITELLDYMKITGGVNYKIEGRRVILMN</sequence>
<dbReference type="EMBL" id="CP061171">
    <property type="protein sequence ID" value="QNR85327.1"/>
    <property type="molecule type" value="Genomic_DNA"/>
</dbReference>
<name>A0ABX6TIH5_9SPHI</name>
<evidence type="ECO:0000259" key="2">
    <source>
        <dbReference type="Pfam" id="PF04773"/>
    </source>
</evidence>
<keyword evidence="5" id="KW-1185">Reference proteome</keyword>
<dbReference type="Pfam" id="PF04773">
    <property type="entry name" value="FecR"/>
    <property type="match status" value="1"/>
</dbReference>
<dbReference type="InterPro" id="IPR012373">
    <property type="entry name" value="Ferrdict_sens_TM"/>
</dbReference>